<feature type="compositionally biased region" description="Low complexity" evidence="1">
    <location>
        <begin position="66"/>
        <end position="87"/>
    </location>
</feature>
<accession>A0A6J4T220</accession>
<feature type="compositionally biased region" description="Low complexity" evidence="1">
    <location>
        <begin position="1"/>
        <end position="10"/>
    </location>
</feature>
<reference evidence="2" key="1">
    <citation type="submission" date="2020-02" db="EMBL/GenBank/DDBJ databases">
        <authorList>
            <person name="Meier V. D."/>
        </authorList>
    </citation>
    <scope>NUCLEOTIDE SEQUENCE</scope>
    <source>
        <strain evidence="2">AVDCRST_MAG67</strain>
    </source>
</reference>
<feature type="non-terminal residue" evidence="2">
    <location>
        <position position="1"/>
    </location>
</feature>
<gene>
    <name evidence="2" type="ORF">AVDCRST_MAG67-2732</name>
</gene>
<name>A0A6J4T220_9ACTN</name>
<proteinExistence type="predicted"/>
<organism evidence="2">
    <name type="scientific">uncultured Solirubrobacteraceae bacterium</name>
    <dbReference type="NCBI Taxonomy" id="1162706"/>
    <lineage>
        <taxon>Bacteria</taxon>
        <taxon>Bacillati</taxon>
        <taxon>Actinomycetota</taxon>
        <taxon>Thermoleophilia</taxon>
        <taxon>Solirubrobacterales</taxon>
        <taxon>Solirubrobacteraceae</taxon>
        <taxon>environmental samples</taxon>
    </lineage>
</organism>
<dbReference type="AlphaFoldDB" id="A0A6J4T220"/>
<feature type="compositionally biased region" description="Basic residues" evidence="1">
    <location>
        <begin position="98"/>
        <end position="112"/>
    </location>
</feature>
<dbReference type="EMBL" id="CADCVQ010000114">
    <property type="protein sequence ID" value="CAA9511152.1"/>
    <property type="molecule type" value="Genomic_DNA"/>
</dbReference>
<feature type="compositionally biased region" description="Basic residues" evidence="1">
    <location>
        <begin position="41"/>
        <end position="57"/>
    </location>
</feature>
<protein>
    <submittedName>
        <fullName evidence="2">Uncharacterized protein</fullName>
    </submittedName>
</protein>
<feature type="compositionally biased region" description="Basic and acidic residues" evidence="1">
    <location>
        <begin position="121"/>
        <end position="133"/>
    </location>
</feature>
<feature type="region of interest" description="Disordered" evidence="1">
    <location>
        <begin position="1"/>
        <end position="142"/>
    </location>
</feature>
<evidence type="ECO:0000256" key="1">
    <source>
        <dbReference type="SAM" id="MobiDB-lite"/>
    </source>
</evidence>
<sequence length="142" mass="15510">AIVAHSSAGADARRGRAVRRRRAGVADGHLTQSQRREHGRMPRRRAGRQGRRRHHAPRGSTDRPVARSAAQRGGRLGSRSLRCSVGPPRGGRRGSCGNRHRRGLRRRRRAARRAGLPPGGRRQDGAAGRDGRRARAAGARAR</sequence>
<evidence type="ECO:0000313" key="2">
    <source>
        <dbReference type="EMBL" id="CAA9511152.1"/>
    </source>
</evidence>
<feature type="non-terminal residue" evidence="2">
    <location>
        <position position="142"/>
    </location>
</feature>